<reference evidence="1" key="1">
    <citation type="submission" date="2019-10" db="EMBL/GenBank/DDBJ databases">
        <title>Conservation and host-specific expression of non-tandemly repeated heterogenous ribosome RNA gene in arbuscular mycorrhizal fungi.</title>
        <authorList>
            <person name="Maeda T."/>
            <person name="Kobayashi Y."/>
            <person name="Nakagawa T."/>
            <person name="Ezawa T."/>
            <person name="Yamaguchi K."/>
            <person name="Bino T."/>
            <person name="Nishimoto Y."/>
            <person name="Shigenobu S."/>
            <person name="Kawaguchi M."/>
        </authorList>
    </citation>
    <scope>NUCLEOTIDE SEQUENCE</scope>
    <source>
        <strain evidence="1">HR1</strain>
    </source>
</reference>
<organism evidence="1 3">
    <name type="scientific">Rhizophagus clarus</name>
    <dbReference type="NCBI Taxonomy" id="94130"/>
    <lineage>
        <taxon>Eukaryota</taxon>
        <taxon>Fungi</taxon>
        <taxon>Fungi incertae sedis</taxon>
        <taxon>Mucoromycota</taxon>
        <taxon>Glomeromycotina</taxon>
        <taxon>Glomeromycetes</taxon>
        <taxon>Glomerales</taxon>
        <taxon>Glomeraceae</taxon>
        <taxon>Rhizophagus</taxon>
    </lineage>
</organism>
<dbReference type="AlphaFoldDB" id="A0A8H3KYJ0"/>
<dbReference type="SUPFAM" id="SSF53098">
    <property type="entry name" value="Ribonuclease H-like"/>
    <property type="match status" value="1"/>
</dbReference>
<gene>
    <name evidence="1" type="ORF">RCL2_000400500</name>
    <name evidence="2" type="ORF">RCL2_002478100</name>
</gene>
<protein>
    <recommendedName>
        <fullName evidence="4">DUF659 domain-containing protein</fullName>
    </recommendedName>
</protein>
<sequence length="426" mass="49485">MDWYLDELVYEMESLIRKRASIAALWRSLQYLGITRKKLQKAALERNKIVHAHYLAIIEEKSNKYNNYVVCQDCIRVLGREEAMKQKFTNTKRACAKHLENSIAYGSKNPYKWQRIVESKVEENLQSKSPSLIPSSHSSFNLNNFFYKTSRTNSISSNISEISFQSFGPLDNYIYHEIDNPAVVELFKWLNPILELPDRKQLGGRIFKKTTKSLSETILNDAINDDLGIMLAFDGWKNVAHQNLLGSVLFTSENSMIIWKVEDISRKRCTGDIIINETKKSFKELEKQKIKINELITDSASENAVVKKRLRFQYWDKLFLSCFAHQINLLCKRLQNEQAAAYKTHIALVTPATTQWNSHYYCFASLLKTKAALHVCITNAIEFDFNVDSNIYFIFKNLATKIDENIIPDNQNFPRKLLTCIFNNNW</sequence>
<dbReference type="EMBL" id="BLAL01000024">
    <property type="protein sequence ID" value="GES76600.1"/>
    <property type="molecule type" value="Genomic_DNA"/>
</dbReference>
<evidence type="ECO:0000313" key="3">
    <source>
        <dbReference type="Proteomes" id="UP000615446"/>
    </source>
</evidence>
<comment type="caution">
    <text evidence="1">The sequence shown here is derived from an EMBL/GenBank/DDBJ whole genome shotgun (WGS) entry which is preliminary data.</text>
</comment>
<name>A0A8H3KYJ0_9GLOM</name>
<dbReference type="InterPro" id="IPR012337">
    <property type="entry name" value="RNaseH-like_sf"/>
</dbReference>
<accession>A0A8H3KYJ0</accession>
<evidence type="ECO:0000313" key="2">
    <source>
        <dbReference type="EMBL" id="GES98226.1"/>
    </source>
</evidence>
<dbReference type="OrthoDB" id="2446268at2759"/>
<dbReference type="EMBL" id="BLAL01000265">
    <property type="protein sequence ID" value="GES98226.1"/>
    <property type="molecule type" value="Genomic_DNA"/>
</dbReference>
<evidence type="ECO:0000313" key="1">
    <source>
        <dbReference type="EMBL" id="GES76600.1"/>
    </source>
</evidence>
<proteinExistence type="predicted"/>
<evidence type="ECO:0008006" key="4">
    <source>
        <dbReference type="Google" id="ProtNLM"/>
    </source>
</evidence>
<dbReference type="Proteomes" id="UP000615446">
    <property type="component" value="Unassembled WGS sequence"/>
</dbReference>